<dbReference type="InterPro" id="IPR001328">
    <property type="entry name" value="Pept_tRNA_hydro"/>
</dbReference>
<reference evidence="9 10" key="1">
    <citation type="journal article" date="2016" name="Nat. Commun.">
        <title>Thousands of microbial genomes shed light on interconnected biogeochemical processes in an aquifer system.</title>
        <authorList>
            <person name="Anantharaman K."/>
            <person name="Brown C.T."/>
            <person name="Hug L.A."/>
            <person name="Sharon I."/>
            <person name="Castelle C.J."/>
            <person name="Probst A.J."/>
            <person name="Thomas B.C."/>
            <person name="Singh A."/>
            <person name="Wilkins M.J."/>
            <person name="Karaoz U."/>
            <person name="Brodie E.L."/>
            <person name="Williams K.H."/>
            <person name="Hubbard S.S."/>
            <person name="Banfield J.F."/>
        </authorList>
    </citation>
    <scope>NUCLEOTIDE SEQUENCE [LARGE SCALE GENOMIC DNA]</scope>
</reference>
<dbReference type="PANTHER" id="PTHR17224:SF1">
    <property type="entry name" value="PEPTIDYL-TRNA HYDROLASE"/>
    <property type="match status" value="1"/>
</dbReference>
<accession>A0A1G2DFG5</accession>
<comment type="caution">
    <text evidence="9">The sequence shown here is derived from an EMBL/GenBank/DDBJ whole genome shotgun (WGS) entry which is preliminary data.</text>
</comment>
<evidence type="ECO:0000256" key="5">
    <source>
        <dbReference type="ARBA" id="ARBA00038063"/>
    </source>
</evidence>
<keyword evidence="4" id="KW-0694">RNA-binding</keyword>
<evidence type="ECO:0000256" key="2">
    <source>
        <dbReference type="ARBA" id="ARBA00022555"/>
    </source>
</evidence>
<evidence type="ECO:0000256" key="6">
    <source>
        <dbReference type="ARBA" id="ARBA00050038"/>
    </source>
</evidence>
<evidence type="ECO:0000256" key="8">
    <source>
        <dbReference type="RuleBase" id="RU004320"/>
    </source>
</evidence>
<dbReference type="Proteomes" id="UP000178636">
    <property type="component" value="Unassembled WGS sequence"/>
</dbReference>
<evidence type="ECO:0000256" key="3">
    <source>
        <dbReference type="ARBA" id="ARBA00022801"/>
    </source>
</evidence>
<dbReference type="NCBIfam" id="TIGR00447">
    <property type="entry name" value="pth"/>
    <property type="match status" value="1"/>
</dbReference>
<evidence type="ECO:0000313" key="9">
    <source>
        <dbReference type="EMBL" id="OGZ11610.1"/>
    </source>
</evidence>
<dbReference type="InterPro" id="IPR036416">
    <property type="entry name" value="Pept_tRNA_hydro_sf"/>
</dbReference>
<evidence type="ECO:0000256" key="1">
    <source>
        <dbReference type="ARBA" id="ARBA00013260"/>
    </source>
</evidence>
<organism evidence="9 10">
    <name type="scientific">Candidatus Lloydbacteria bacterium RIFCSPHIGHO2_02_FULL_54_17</name>
    <dbReference type="NCBI Taxonomy" id="1798664"/>
    <lineage>
        <taxon>Bacteria</taxon>
        <taxon>Candidatus Lloydiibacteriota</taxon>
    </lineage>
</organism>
<dbReference type="CDD" id="cd00462">
    <property type="entry name" value="PTH"/>
    <property type="match status" value="1"/>
</dbReference>
<dbReference type="InterPro" id="IPR018171">
    <property type="entry name" value="Pept_tRNA_hydro_CS"/>
</dbReference>
<proteinExistence type="inferred from homology"/>
<evidence type="ECO:0000256" key="7">
    <source>
        <dbReference type="RuleBase" id="RU000673"/>
    </source>
</evidence>
<dbReference type="EMBL" id="MHLO01000031">
    <property type="protein sequence ID" value="OGZ11610.1"/>
    <property type="molecule type" value="Genomic_DNA"/>
</dbReference>
<keyword evidence="2" id="KW-0820">tRNA-binding</keyword>
<dbReference type="STRING" id="1798664.A3C93_04325"/>
<dbReference type="PROSITE" id="PS01195">
    <property type="entry name" value="PEPT_TRNA_HYDROL_1"/>
    <property type="match status" value="1"/>
</dbReference>
<comment type="catalytic activity">
    <reaction evidence="7">
        <text>an N-acyl-L-alpha-aminoacyl-tRNA + H2O = an N-acyl-L-amino acid + a tRNA + H(+)</text>
        <dbReference type="Rhea" id="RHEA:54448"/>
        <dbReference type="Rhea" id="RHEA-COMP:10123"/>
        <dbReference type="Rhea" id="RHEA-COMP:13883"/>
        <dbReference type="ChEBI" id="CHEBI:15377"/>
        <dbReference type="ChEBI" id="CHEBI:15378"/>
        <dbReference type="ChEBI" id="CHEBI:59874"/>
        <dbReference type="ChEBI" id="CHEBI:78442"/>
        <dbReference type="ChEBI" id="CHEBI:138191"/>
        <dbReference type="EC" id="3.1.1.29"/>
    </reaction>
</comment>
<evidence type="ECO:0000313" key="10">
    <source>
        <dbReference type="Proteomes" id="UP000178636"/>
    </source>
</evidence>
<sequence length="196" mass="21483">MKWIIVGLGNPGGEYGTTRHNTGRIVLEHFRTAHDLSEWEEKKPWKALSSGGKAGKAEVLLLEPETMMNNSGKSLVTLVKSKKQAEQLVVIYDDLDLPLGKWKFSFDRGSGGHKGIESIARTIKTKAFVRVRVGVSPVSLFGKMKKPHGEDAVVKHILGKFSDSEMKGLDKVGKEVVEGLNVLIKDGLDAAMGQFN</sequence>
<dbReference type="Pfam" id="PF01195">
    <property type="entry name" value="Pept_tRNA_hydro"/>
    <property type="match status" value="1"/>
</dbReference>
<dbReference type="AlphaFoldDB" id="A0A1G2DFG5"/>
<gene>
    <name evidence="9" type="ORF">A3C93_04325</name>
</gene>
<keyword evidence="3 7" id="KW-0378">Hydrolase</keyword>
<dbReference type="SUPFAM" id="SSF53178">
    <property type="entry name" value="Peptidyl-tRNA hydrolase-like"/>
    <property type="match status" value="1"/>
</dbReference>
<comment type="similarity">
    <text evidence="5 8">Belongs to the PTH family.</text>
</comment>
<dbReference type="PANTHER" id="PTHR17224">
    <property type="entry name" value="PEPTIDYL-TRNA HYDROLASE"/>
    <property type="match status" value="1"/>
</dbReference>
<protein>
    <recommendedName>
        <fullName evidence="6 7">Peptidyl-tRNA hydrolase</fullName>
        <ecNumber evidence="1 7">3.1.1.29</ecNumber>
    </recommendedName>
</protein>
<dbReference type="EC" id="3.1.1.29" evidence="1 7"/>
<name>A0A1G2DFG5_9BACT</name>
<dbReference type="GO" id="GO:0000049">
    <property type="term" value="F:tRNA binding"/>
    <property type="evidence" value="ECO:0007669"/>
    <property type="project" value="UniProtKB-KW"/>
</dbReference>
<evidence type="ECO:0000256" key="4">
    <source>
        <dbReference type="ARBA" id="ARBA00022884"/>
    </source>
</evidence>
<dbReference type="GO" id="GO:0004045">
    <property type="term" value="F:peptidyl-tRNA hydrolase activity"/>
    <property type="evidence" value="ECO:0007669"/>
    <property type="project" value="UniProtKB-EC"/>
</dbReference>
<dbReference type="Gene3D" id="3.40.50.1470">
    <property type="entry name" value="Peptidyl-tRNA hydrolase"/>
    <property type="match status" value="1"/>
</dbReference>